<keyword evidence="1 3" id="KW-0853">WD repeat</keyword>
<organism evidence="6 7">
    <name type="scientific">Fertoeibacter niger</name>
    <dbReference type="NCBI Taxonomy" id="2656921"/>
    <lineage>
        <taxon>Bacteria</taxon>
        <taxon>Pseudomonadati</taxon>
        <taxon>Pseudomonadota</taxon>
        <taxon>Alphaproteobacteria</taxon>
        <taxon>Rhodobacterales</taxon>
        <taxon>Paracoccaceae</taxon>
        <taxon>Fertoeibacter</taxon>
    </lineage>
</organism>
<dbReference type="InterPro" id="IPR019775">
    <property type="entry name" value="WD40_repeat_CS"/>
</dbReference>
<feature type="repeat" description="WD" evidence="3">
    <location>
        <begin position="236"/>
        <end position="277"/>
    </location>
</feature>
<dbReference type="Gene3D" id="2.130.10.10">
    <property type="entry name" value="YVTN repeat-like/Quinoprotein amine dehydrogenase"/>
    <property type="match status" value="3"/>
</dbReference>
<name>A0A8X8GYR7_9RHOB</name>
<evidence type="ECO:0000259" key="5">
    <source>
        <dbReference type="Pfam" id="PF00656"/>
    </source>
</evidence>
<dbReference type="AlphaFoldDB" id="A0A8X8GYR7"/>
<feature type="repeat" description="WD" evidence="3">
    <location>
        <begin position="152"/>
        <end position="193"/>
    </location>
</feature>
<dbReference type="Gene3D" id="3.40.50.1460">
    <property type="match status" value="1"/>
</dbReference>
<evidence type="ECO:0000256" key="4">
    <source>
        <dbReference type="SAM" id="MobiDB-lite"/>
    </source>
</evidence>
<dbReference type="CDD" id="cd00200">
    <property type="entry name" value="WD40"/>
    <property type="match status" value="1"/>
</dbReference>
<feature type="repeat" description="WD" evidence="3">
    <location>
        <begin position="194"/>
        <end position="235"/>
    </location>
</feature>
<gene>
    <name evidence="6" type="ORF">GEU84_020280</name>
</gene>
<dbReference type="SUPFAM" id="SSF52129">
    <property type="entry name" value="Caspase-like"/>
    <property type="match status" value="1"/>
</dbReference>
<dbReference type="GO" id="GO:0004197">
    <property type="term" value="F:cysteine-type endopeptidase activity"/>
    <property type="evidence" value="ECO:0007669"/>
    <property type="project" value="InterPro"/>
</dbReference>
<keyword evidence="7" id="KW-1185">Reference proteome</keyword>
<comment type="caution">
    <text evidence="6">The sequence shown here is derived from an EMBL/GenBank/DDBJ whole genome shotgun (WGS) entry which is preliminary data.</text>
</comment>
<feature type="repeat" description="WD" evidence="3">
    <location>
        <begin position="68"/>
        <end position="109"/>
    </location>
</feature>
<dbReference type="PROSITE" id="PS50082">
    <property type="entry name" value="WD_REPEATS_2"/>
    <property type="match status" value="6"/>
</dbReference>
<dbReference type="InterPro" id="IPR011600">
    <property type="entry name" value="Pept_C14_caspase"/>
</dbReference>
<evidence type="ECO:0000313" key="6">
    <source>
        <dbReference type="EMBL" id="NUB46734.1"/>
    </source>
</evidence>
<dbReference type="PROSITE" id="PS50294">
    <property type="entry name" value="WD_REPEATS_REGION"/>
    <property type="match status" value="6"/>
</dbReference>
<feature type="domain" description="Peptidase C14 caspase" evidence="5">
    <location>
        <begin position="334"/>
        <end position="576"/>
    </location>
</feature>
<dbReference type="RefSeq" id="WP_152828735.1">
    <property type="nucleotide sequence ID" value="NZ_WHUT02000020.1"/>
</dbReference>
<dbReference type="InterPro" id="IPR001680">
    <property type="entry name" value="WD40_rpt"/>
</dbReference>
<dbReference type="PROSITE" id="PS00678">
    <property type="entry name" value="WD_REPEATS_1"/>
    <property type="match status" value="6"/>
</dbReference>
<dbReference type="InterPro" id="IPR036322">
    <property type="entry name" value="WD40_repeat_dom_sf"/>
</dbReference>
<dbReference type="EMBL" id="WHUT02000020">
    <property type="protein sequence ID" value="NUB46734.1"/>
    <property type="molecule type" value="Genomic_DNA"/>
</dbReference>
<sequence>MRLLIVTISICVMLLFGGMARAERILVEQTSAIFSFAFSPDGRQVLTGSTDNAARLWDATTGAEIQRFSGHGGAVSSVALSPDERQVLTGGYDAIARLWDAATGAEVQRFTKHEGDVNSVAFSPDGRRVLTGSADSTARLWDAATGAEVRRFIGHEFGVTSVAFSPDGRQVLTGGNDDTARLWDAATGAEVRHFTGHGGFVLSVAFSPDGRQVLTGSDDDTARLWDAETGAEVRRFSGHRDWVRSVAFSPGGRQVLTGGEDGTTRLWDAETGEEVRRFTGHGNLVTSVAFSPDGRQIATAFYGQGVKARLVLFDLPPDLLPEPPRPQRANVLGIVIGNSSYEHAPDVDFALRDAQAYAHVFEQTLGIAPENLFLFENANSLDMQRLFGTQASPQGRLYRLAKLYDEIYIAYSGHGVPLLSQDGLAEGYLLPVDMAPEEPAFGGYALSHLIAQLEALPVERVTVFLDTCFSGLSAAGPLQPANVSASFGVAVASPKTSAQVSVLAATAFDQPHYAHWDVANQHGVFTWHVLDGLRGAADLDQDGTLLLSELHDYVGDRVYRDVLRREDREQTPSLRSGADPVLVSDLP</sequence>
<evidence type="ECO:0000256" key="2">
    <source>
        <dbReference type="ARBA" id="ARBA00022737"/>
    </source>
</evidence>
<keyword evidence="2" id="KW-0677">Repeat</keyword>
<protein>
    <submittedName>
        <fullName evidence="6">Caspase family protein</fullName>
    </submittedName>
</protein>
<dbReference type="InterPro" id="IPR020472">
    <property type="entry name" value="WD40_PAC1"/>
</dbReference>
<accession>A0A8X8GYR7</accession>
<dbReference type="SUPFAM" id="SSF50978">
    <property type="entry name" value="WD40 repeat-like"/>
    <property type="match status" value="1"/>
</dbReference>
<feature type="region of interest" description="Disordered" evidence="4">
    <location>
        <begin position="566"/>
        <end position="587"/>
    </location>
</feature>
<dbReference type="Pfam" id="PF00400">
    <property type="entry name" value="WD40"/>
    <property type="match status" value="7"/>
</dbReference>
<dbReference type="InterPro" id="IPR015943">
    <property type="entry name" value="WD40/YVTN_repeat-like_dom_sf"/>
</dbReference>
<dbReference type="Pfam" id="PF00656">
    <property type="entry name" value="Peptidase_C14"/>
    <property type="match status" value="1"/>
</dbReference>
<reference evidence="6" key="1">
    <citation type="submission" date="2020-05" db="EMBL/GenBank/DDBJ databases">
        <title>Fertoebacter nigrum gen. nov., sp. nov., a new member of the family Rhodobacteraceae.</title>
        <authorList>
            <person name="Szuroczki S."/>
            <person name="Abbaszade G."/>
            <person name="Buni D."/>
            <person name="Schumann P."/>
            <person name="Toth E."/>
        </authorList>
    </citation>
    <scope>NUCLEOTIDE SEQUENCE</scope>
    <source>
        <strain evidence="6">RG-N-1a</strain>
    </source>
</reference>
<proteinExistence type="predicted"/>
<dbReference type="SMART" id="SM00320">
    <property type="entry name" value="WD40"/>
    <property type="match status" value="7"/>
</dbReference>
<dbReference type="PANTHER" id="PTHR19879:SF9">
    <property type="entry name" value="TRANSCRIPTION INITIATION FACTOR TFIID SUBUNIT 5"/>
    <property type="match status" value="1"/>
</dbReference>
<dbReference type="PRINTS" id="PR00320">
    <property type="entry name" value="GPROTEINBRPT"/>
</dbReference>
<dbReference type="InterPro" id="IPR029030">
    <property type="entry name" value="Caspase-like_dom_sf"/>
</dbReference>
<evidence type="ECO:0000256" key="1">
    <source>
        <dbReference type="ARBA" id="ARBA00022574"/>
    </source>
</evidence>
<evidence type="ECO:0000313" key="7">
    <source>
        <dbReference type="Proteomes" id="UP000484076"/>
    </source>
</evidence>
<dbReference type="Proteomes" id="UP000484076">
    <property type="component" value="Unassembled WGS sequence"/>
</dbReference>
<evidence type="ECO:0000256" key="3">
    <source>
        <dbReference type="PROSITE-ProRule" id="PRU00221"/>
    </source>
</evidence>
<dbReference type="GO" id="GO:0006508">
    <property type="term" value="P:proteolysis"/>
    <property type="evidence" value="ECO:0007669"/>
    <property type="project" value="InterPro"/>
</dbReference>
<dbReference type="PANTHER" id="PTHR19879">
    <property type="entry name" value="TRANSCRIPTION INITIATION FACTOR TFIID"/>
    <property type="match status" value="1"/>
</dbReference>
<feature type="repeat" description="WD" evidence="3">
    <location>
        <begin position="110"/>
        <end position="151"/>
    </location>
</feature>
<feature type="repeat" description="WD" evidence="3">
    <location>
        <begin position="26"/>
        <end position="67"/>
    </location>
</feature>